<dbReference type="GO" id="GO:0019005">
    <property type="term" value="C:SCF ubiquitin ligase complex"/>
    <property type="evidence" value="ECO:0007669"/>
    <property type="project" value="TreeGrafter"/>
</dbReference>
<dbReference type="AlphaFoldDB" id="A0A3P7IUW3"/>
<dbReference type="SUPFAM" id="SSF52047">
    <property type="entry name" value="RNI-like"/>
    <property type="match status" value="1"/>
</dbReference>
<sequence>MDDLAHPGTLPELRELNLDYVHNLSSNSKSFQHILQKRHLIKLEVRHCNGISNADLIKVPDFLVNLQVLNLSEIKYLNDVVMKSISFLKRLVELFVAFTSVSDGGIHSLVENCSTLRLLDIRGCPRITGQSLFTLSAMKSLREVWILQFMAGCADARKALEEAGSSFLVLDEVDRQKMAIPQPMDFYSIYFNNILANRTGNDA</sequence>
<keyword evidence="3" id="KW-1185">Reference proteome</keyword>
<feature type="domain" description="F-box/LRR-repeat protein 15-like leucin rich repeat" evidence="1">
    <location>
        <begin position="65"/>
        <end position="135"/>
    </location>
</feature>
<evidence type="ECO:0000313" key="2">
    <source>
        <dbReference type="EMBL" id="VDM68047.1"/>
    </source>
</evidence>
<organism evidence="2 3">
    <name type="scientific">Strongylus vulgaris</name>
    <name type="common">Blood worm</name>
    <dbReference type="NCBI Taxonomy" id="40348"/>
    <lineage>
        <taxon>Eukaryota</taxon>
        <taxon>Metazoa</taxon>
        <taxon>Ecdysozoa</taxon>
        <taxon>Nematoda</taxon>
        <taxon>Chromadorea</taxon>
        <taxon>Rhabditida</taxon>
        <taxon>Rhabditina</taxon>
        <taxon>Rhabditomorpha</taxon>
        <taxon>Strongyloidea</taxon>
        <taxon>Strongylidae</taxon>
        <taxon>Strongylus</taxon>
    </lineage>
</organism>
<dbReference type="OrthoDB" id="3219396at2759"/>
<dbReference type="PANTHER" id="PTHR13318:SF190">
    <property type="entry name" value="PARTNER OF PAIRED, ISOFORM B"/>
    <property type="match status" value="1"/>
</dbReference>
<dbReference type="Proteomes" id="UP000270094">
    <property type="component" value="Unassembled WGS sequence"/>
</dbReference>
<dbReference type="Pfam" id="PF25372">
    <property type="entry name" value="DUF7885"/>
    <property type="match status" value="1"/>
</dbReference>
<evidence type="ECO:0000259" key="1">
    <source>
        <dbReference type="Pfam" id="PF25372"/>
    </source>
</evidence>
<gene>
    <name evidence="2" type="ORF">SVUK_LOCUS3045</name>
</gene>
<dbReference type="SMART" id="SM00367">
    <property type="entry name" value="LRR_CC"/>
    <property type="match status" value="2"/>
</dbReference>
<evidence type="ECO:0000313" key="3">
    <source>
        <dbReference type="Proteomes" id="UP000270094"/>
    </source>
</evidence>
<dbReference type="EMBL" id="UYYB01007451">
    <property type="protein sequence ID" value="VDM68047.1"/>
    <property type="molecule type" value="Genomic_DNA"/>
</dbReference>
<reference evidence="2 3" key="1">
    <citation type="submission" date="2018-11" db="EMBL/GenBank/DDBJ databases">
        <authorList>
            <consortium name="Pathogen Informatics"/>
        </authorList>
    </citation>
    <scope>NUCLEOTIDE SEQUENCE [LARGE SCALE GENOMIC DNA]</scope>
</reference>
<dbReference type="PANTHER" id="PTHR13318">
    <property type="entry name" value="PARTNER OF PAIRED, ISOFORM B-RELATED"/>
    <property type="match status" value="1"/>
</dbReference>
<dbReference type="InterPro" id="IPR006553">
    <property type="entry name" value="Leu-rich_rpt_Cys-con_subtyp"/>
</dbReference>
<dbReference type="GO" id="GO:0031146">
    <property type="term" value="P:SCF-dependent proteasomal ubiquitin-dependent protein catabolic process"/>
    <property type="evidence" value="ECO:0007669"/>
    <property type="project" value="TreeGrafter"/>
</dbReference>
<dbReference type="InterPro" id="IPR032675">
    <property type="entry name" value="LRR_dom_sf"/>
</dbReference>
<proteinExistence type="predicted"/>
<dbReference type="InterPro" id="IPR057207">
    <property type="entry name" value="FBXL15_LRR"/>
</dbReference>
<accession>A0A3P7IUW3</accession>
<name>A0A3P7IUW3_STRVU</name>
<dbReference type="Gene3D" id="3.80.10.10">
    <property type="entry name" value="Ribonuclease Inhibitor"/>
    <property type="match status" value="1"/>
</dbReference>
<protein>
    <recommendedName>
        <fullName evidence="1">F-box/LRR-repeat protein 15-like leucin rich repeat domain-containing protein</fullName>
    </recommendedName>
</protein>